<proteinExistence type="predicted"/>
<reference evidence="1 2" key="1">
    <citation type="submission" date="2018-06" db="EMBL/GenBank/DDBJ databases">
        <title>Genomic Encyclopedia of Archaeal and Bacterial Type Strains, Phase II (KMG-II): from individual species to whole genera.</title>
        <authorList>
            <person name="Goeker M."/>
        </authorList>
    </citation>
    <scope>NUCLEOTIDE SEQUENCE [LARGE SCALE GENOMIC DNA]</scope>
    <source>
        <strain evidence="1 2">DSM 27372</strain>
    </source>
</reference>
<keyword evidence="2" id="KW-1185">Reference proteome</keyword>
<dbReference type="EMBL" id="QKLU01000003">
    <property type="protein sequence ID" value="PYF75062.1"/>
    <property type="molecule type" value="Genomic_DNA"/>
</dbReference>
<dbReference type="AlphaFoldDB" id="A0A318UF88"/>
<comment type="caution">
    <text evidence="1">The sequence shown here is derived from an EMBL/GenBank/DDBJ whole genome shotgun (WGS) entry which is preliminary data.</text>
</comment>
<accession>A0A318UF88</accession>
<evidence type="ECO:0000313" key="2">
    <source>
        <dbReference type="Proteomes" id="UP000248198"/>
    </source>
</evidence>
<evidence type="ECO:0000313" key="1">
    <source>
        <dbReference type="EMBL" id="PYF75062.1"/>
    </source>
</evidence>
<organism evidence="1 2">
    <name type="scientific">Pedobacter nutrimenti</name>
    <dbReference type="NCBI Taxonomy" id="1241337"/>
    <lineage>
        <taxon>Bacteria</taxon>
        <taxon>Pseudomonadati</taxon>
        <taxon>Bacteroidota</taxon>
        <taxon>Sphingobacteriia</taxon>
        <taxon>Sphingobacteriales</taxon>
        <taxon>Sphingobacteriaceae</taxon>
        <taxon>Pedobacter</taxon>
    </lineage>
</organism>
<dbReference type="RefSeq" id="WP_110830065.1">
    <property type="nucleotide sequence ID" value="NZ_QKLU01000003.1"/>
</dbReference>
<gene>
    <name evidence="1" type="ORF">B0O44_103509</name>
</gene>
<name>A0A318UF88_9SPHI</name>
<dbReference type="OrthoDB" id="9942945at2"/>
<protein>
    <submittedName>
        <fullName evidence="1">Uncharacterized protein</fullName>
    </submittedName>
</protein>
<sequence length="127" mass="13706">MKLISKILPVLALAAISVSLVSFTPVKKAERLLHATSKNVLDESINVYSSDITGANDVLIRFERTGPEAGQGDVTITYTVRFNQGTIHEGSNTYTKVMSAGETSSIEHVQGPNPTGDAEVTSYSWTY</sequence>
<dbReference type="Proteomes" id="UP000248198">
    <property type="component" value="Unassembled WGS sequence"/>
</dbReference>